<dbReference type="PANTHER" id="PTHR24369">
    <property type="entry name" value="ANTIGEN BSP, PUTATIVE-RELATED"/>
    <property type="match status" value="1"/>
</dbReference>
<dbReference type="SUPFAM" id="SSF52058">
    <property type="entry name" value="L domain-like"/>
    <property type="match status" value="1"/>
</dbReference>
<proteinExistence type="predicted"/>
<organism evidence="5 6">
    <name type="scientific">Trichonephila clavata</name>
    <name type="common">Joro spider</name>
    <name type="synonym">Nephila clavata</name>
    <dbReference type="NCBI Taxonomy" id="2740835"/>
    <lineage>
        <taxon>Eukaryota</taxon>
        <taxon>Metazoa</taxon>
        <taxon>Ecdysozoa</taxon>
        <taxon>Arthropoda</taxon>
        <taxon>Chelicerata</taxon>
        <taxon>Arachnida</taxon>
        <taxon>Araneae</taxon>
        <taxon>Araneomorphae</taxon>
        <taxon>Entelegynae</taxon>
        <taxon>Araneoidea</taxon>
        <taxon>Nephilidae</taxon>
        <taxon>Trichonephila</taxon>
    </lineage>
</organism>
<reference evidence="5" key="1">
    <citation type="submission" date="2020-07" db="EMBL/GenBank/DDBJ databases">
        <title>Multicomponent nature underlies the extraordinary mechanical properties of spider dragline silk.</title>
        <authorList>
            <person name="Kono N."/>
            <person name="Nakamura H."/>
            <person name="Mori M."/>
            <person name="Yoshida Y."/>
            <person name="Ohtoshi R."/>
            <person name="Malay A.D."/>
            <person name="Moran D.A.P."/>
            <person name="Tomita M."/>
            <person name="Numata K."/>
            <person name="Arakawa K."/>
        </authorList>
    </citation>
    <scope>NUCLEOTIDE SEQUENCE</scope>
</reference>
<feature type="chain" id="PRO_5036446790" evidence="4">
    <location>
        <begin position="24"/>
        <end position="316"/>
    </location>
</feature>
<evidence type="ECO:0000256" key="2">
    <source>
        <dbReference type="ARBA" id="ARBA00022729"/>
    </source>
</evidence>
<dbReference type="Proteomes" id="UP000887116">
    <property type="component" value="Unassembled WGS sequence"/>
</dbReference>
<dbReference type="PANTHER" id="PTHR24369:SF210">
    <property type="entry name" value="CHAOPTIN-RELATED"/>
    <property type="match status" value="1"/>
</dbReference>
<dbReference type="GO" id="GO:0005886">
    <property type="term" value="C:plasma membrane"/>
    <property type="evidence" value="ECO:0007669"/>
    <property type="project" value="TreeGrafter"/>
</dbReference>
<keyword evidence="3" id="KW-0677">Repeat</keyword>
<dbReference type="EMBL" id="BMAO01018912">
    <property type="protein sequence ID" value="GFR27116.1"/>
    <property type="molecule type" value="Genomic_DNA"/>
</dbReference>
<evidence type="ECO:0000313" key="6">
    <source>
        <dbReference type="Proteomes" id="UP000887116"/>
    </source>
</evidence>
<dbReference type="InterPro" id="IPR032675">
    <property type="entry name" value="LRR_dom_sf"/>
</dbReference>
<keyword evidence="2 4" id="KW-0732">Signal</keyword>
<protein>
    <submittedName>
        <fullName evidence="5">Uncharacterized protein</fullName>
    </submittedName>
</protein>
<evidence type="ECO:0000256" key="1">
    <source>
        <dbReference type="ARBA" id="ARBA00022614"/>
    </source>
</evidence>
<sequence>MIIKLFSLGVVLLFICLSTFVVGDCPPAELIHPCTCRFPQDPSIVCSGITRMEIITELFERTGELRFKHFTLSNSTLQYLPAHALISKRVFGLTFENTTLTGLFDETPSSNNLVHMFVLDNVRIQRAIQWPMFQKLTKLRIMQLIGVTIKRLGKDFINNINQGLAEIYLSQTRTTSLSDGLFENMKDLRQVGIVKSQIKTLKRNMFPRPAKLSSMSFMKNQIETLPDDLFVDMPELIIVNLRGNKIVYLKEAVFAGIYSKLVRLDVDENPINCDCSLLWLTRQDSSYSVNGICEEPTIKKGTQIRNLTKKDLSYCI</sequence>
<dbReference type="OrthoDB" id="6419265at2759"/>
<name>A0A8X6LY26_TRICU</name>
<comment type="caution">
    <text evidence="5">The sequence shown here is derived from an EMBL/GenBank/DDBJ whole genome shotgun (WGS) entry which is preliminary data.</text>
</comment>
<evidence type="ECO:0000256" key="3">
    <source>
        <dbReference type="ARBA" id="ARBA00022737"/>
    </source>
</evidence>
<dbReference type="Gene3D" id="3.80.10.10">
    <property type="entry name" value="Ribonuclease Inhibitor"/>
    <property type="match status" value="1"/>
</dbReference>
<keyword evidence="1" id="KW-0433">Leucine-rich repeat</keyword>
<keyword evidence="6" id="KW-1185">Reference proteome</keyword>
<accession>A0A8X6LY26</accession>
<feature type="signal peptide" evidence="4">
    <location>
        <begin position="1"/>
        <end position="23"/>
    </location>
</feature>
<dbReference type="InterPro" id="IPR050541">
    <property type="entry name" value="LRR_TM_domain-containing"/>
</dbReference>
<dbReference type="AlphaFoldDB" id="A0A8X6LY26"/>
<gene>
    <name evidence="5" type="primary">AVEN_131899_1</name>
    <name evidence="5" type="ORF">TNCT_541471</name>
</gene>
<evidence type="ECO:0000313" key="5">
    <source>
        <dbReference type="EMBL" id="GFR27116.1"/>
    </source>
</evidence>
<evidence type="ECO:0000256" key="4">
    <source>
        <dbReference type="SAM" id="SignalP"/>
    </source>
</evidence>